<dbReference type="InterPro" id="IPR050278">
    <property type="entry name" value="Serine_Prot_S9B/DPPIV"/>
</dbReference>
<dbReference type="SUPFAM" id="SSF53474">
    <property type="entry name" value="alpha/beta-Hydrolases"/>
    <property type="match status" value="1"/>
</dbReference>
<sequence length="752" mass="85504">MVFLPGILIILSCLGTILSNPLNVPNGKSPFTIEEAVLGALSASSFSGNWISDTELEYQDKATKDVKVLNVAENKTSTVLDGSILTTFRTSKYRFSPDRNFVLIAYNESAVFRHTKTARYVVYSVQNRNYYDVSHKEKLQDATWSPKSNSLLYILGNNIYFVPEINEGMQSIQVTRSGIAGIVYNGISDWVYEEEVFSSSKAYWFSPSGDHLLYLTLNDTNVRKSTYFDYGEPGSINDQYPNEVVIRYPKSGTTSPDYKLWHVNLTHGNLETKLFSEAKEDIFYGATWVNDNDFLYEVTNRVQNESKTYLCNIKGMNTCSVIFKELNKFGWVFGKLPSATDDLGRILRIEGQPVENSGKFSHIVLHNQNGSSYPLTGGYYDVLDIIAWDKANKVVYYEAAEEHNSTTKHVYSVSEVHKSKPTCLTCRLKSPEGRFCKDGSAMFSIKFSYVLVHCNGPDPKVVYLFKNAPELRNPLKILENNSGLRNALKKKLFPEVMNFTVEVPGPFHADVRLLLPPNMDKSGATKYPLIIFVYAGPGSKGISDAFKFDWGLYLSTNLSIIYGFIDGRNTLKKGHDMLFAGYRALGTHEIEDQMQVTRYIQNKFPFVDSKRTGIWGWSYGGFATTKTLENDRKNTFKCGIAVAPVADWLYYDSVYTERYMGLPQENALGYERASLLKNVTNLRNKKYFLIHGNADDNVHYQNAMMLAKALERKNVPFELMSYPDENHGLLNVRKHLYHTMDKFWKLCFDLVI</sequence>
<dbReference type="InterPro" id="IPR001375">
    <property type="entry name" value="Peptidase_S9_cat"/>
</dbReference>
<dbReference type="Proteomes" id="UP001359485">
    <property type="component" value="Unassembled WGS sequence"/>
</dbReference>
<dbReference type="InterPro" id="IPR002469">
    <property type="entry name" value="Peptidase_S9B_N"/>
</dbReference>
<feature type="domain" description="Dipeptidylpeptidase IV N-terminal" evidence="3">
    <location>
        <begin position="96"/>
        <end position="458"/>
    </location>
</feature>
<dbReference type="EMBL" id="JAWJWF010000003">
    <property type="protein sequence ID" value="KAK6635569.1"/>
    <property type="molecule type" value="Genomic_DNA"/>
</dbReference>
<feature type="signal peptide" evidence="1">
    <location>
        <begin position="1"/>
        <end position="19"/>
    </location>
</feature>
<evidence type="ECO:0008006" key="6">
    <source>
        <dbReference type="Google" id="ProtNLM"/>
    </source>
</evidence>
<dbReference type="Gene3D" id="2.140.10.30">
    <property type="entry name" value="Dipeptidylpeptidase IV, N-terminal domain"/>
    <property type="match status" value="1"/>
</dbReference>
<keyword evidence="5" id="KW-1185">Reference proteome</keyword>
<dbReference type="SUPFAM" id="SSF82171">
    <property type="entry name" value="DPP6 N-terminal domain-like"/>
    <property type="match status" value="1"/>
</dbReference>
<evidence type="ECO:0000259" key="2">
    <source>
        <dbReference type="Pfam" id="PF00326"/>
    </source>
</evidence>
<evidence type="ECO:0000313" key="4">
    <source>
        <dbReference type="EMBL" id="KAK6635569.1"/>
    </source>
</evidence>
<dbReference type="Gene3D" id="3.40.50.1820">
    <property type="entry name" value="alpha/beta hydrolase"/>
    <property type="match status" value="1"/>
</dbReference>
<reference evidence="4 5" key="1">
    <citation type="submission" date="2023-09" db="EMBL/GenBank/DDBJ databases">
        <title>Genomes of two closely related lineages of the louse Polyplax serrata with different host specificities.</title>
        <authorList>
            <person name="Martinu J."/>
            <person name="Tarabai H."/>
            <person name="Stefka J."/>
            <person name="Hypsa V."/>
        </authorList>
    </citation>
    <scope>NUCLEOTIDE SEQUENCE [LARGE SCALE GENOMIC DNA]</scope>
    <source>
        <strain evidence="4">98ZLc_SE</strain>
    </source>
</reference>
<feature type="chain" id="PRO_5046104992" description="Venom dipeptidyl peptidase 4" evidence="1">
    <location>
        <begin position="20"/>
        <end position="752"/>
    </location>
</feature>
<protein>
    <recommendedName>
        <fullName evidence="6">Venom dipeptidyl peptidase 4</fullName>
    </recommendedName>
</protein>
<dbReference type="Pfam" id="PF00326">
    <property type="entry name" value="Peptidase_S9"/>
    <property type="match status" value="1"/>
</dbReference>
<accession>A0ABR1B8S5</accession>
<gene>
    <name evidence="4" type="ORF">RUM44_000822</name>
</gene>
<evidence type="ECO:0000259" key="3">
    <source>
        <dbReference type="Pfam" id="PF00930"/>
    </source>
</evidence>
<feature type="domain" description="Peptidase S9 prolyl oligopeptidase catalytic" evidence="2">
    <location>
        <begin position="547"/>
        <end position="748"/>
    </location>
</feature>
<name>A0ABR1B8S5_POLSC</name>
<dbReference type="Pfam" id="PF00930">
    <property type="entry name" value="DPPIV_N"/>
    <property type="match status" value="1"/>
</dbReference>
<dbReference type="PANTHER" id="PTHR11731:SF154">
    <property type="entry name" value="VENOM DIPEPTIDYL PEPTIDASE 4-LIKE PROTEIN"/>
    <property type="match status" value="1"/>
</dbReference>
<dbReference type="InterPro" id="IPR029058">
    <property type="entry name" value="AB_hydrolase_fold"/>
</dbReference>
<dbReference type="PANTHER" id="PTHR11731">
    <property type="entry name" value="PROTEASE FAMILY S9B,C DIPEPTIDYL-PEPTIDASE IV-RELATED"/>
    <property type="match status" value="1"/>
</dbReference>
<comment type="caution">
    <text evidence="4">The sequence shown here is derived from an EMBL/GenBank/DDBJ whole genome shotgun (WGS) entry which is preliminary data.</text>
</comment>
<organism evidence="4 5">
    <name type="scientific">Polyplax serrata</name>
    <name type="common">Common mouse louse</name>
    <dbReference type="NCBI Taxonomy" id="468196"/>
    <lineage>
        <taxon>Eukaryota</taxon>
        <taxon>Metazoa</taxon>
        <taxon>Ecdysozoa</taxon>
        <taxon>Arthropoda</taxon>
        <taxon>Hexapoda</taxon>
        <taxon>Insecta</taxon>
        <taxon>Pterygota</taxon>
        <taxon>Neoptera</taxon>
        <taxon>Paraneoptera</taxon>
        <taxon>Psocodea</taxon>
        <taxon>Troctomorpha</taxon>
        <taxon>Phthiraptera</taxon>
        <taxon>Anoplura</taxon>
        <taxon>Polyplacidae</taxon>
        <taxon>Polyplax</taxon>
    </lineage>
</organism>
<keyword evidence="1" id="KW-0732">Signal</keyword>
<evidence type="ECO:0000313" key="5">
    <source>
        <dbReference type="Proteomes" id="UP001359485"/>
    </source>
</evidence>
<proteinExistence type="predicted"/>
<evidence type="ECO:0000256" key="1">
    <source>
        <dbReference type="SAM" id="SignalP"/>
    </source>
</evidence>